<dbReference type="AlphaFoldDB" id="A0A2W2AIM4"/>
<dbReference type="Pfam" id="PF18962">
    <property type="entry name" value="Por_Secre_tail"/>
    <property type="match status" value="1"/>
</dbReference>
<reference evidence="3 4" key="1">
    <citation type="submission" date="2018-06" db="EMBL/GenBank/DDBJ databases">
        <title>Mucibacter soli gen. nov., sp. nov., a new member of the family Chitinophagaceae producing mucin.</title>
        <authorList>
            <person name="Kim M.-K."/>
            <person name="Park S."/>
            <person name="Kim T.-S."/>
            <person name="Joung Y."/>
            <person name="Han J.-H."/>
            <person name="Kim S.B."/>
        </authorList>
    </citation>
    <scope>NUCLEOTIDE SEQUENCE [LARGE SCALE GENOMIC DNA]</scope>
    <source>
        <strain evidence="3 4">R1-15</strain>
    </source>
</reference>
<feature type="signal peptide" evidence="1">
    <location>
        <begin position="1"/>
        <end position="19"/>
    </location>
</feature>
<dbReference type="InterPro" id="IPR013783">
    <property type="entry name" value="Ig-like_fold"/>
</dbReference>
<evidence type="ECO:0000256" key="1">
    <source>
        <dbReference type="SAM" id="SignalP"/>
    </source>
</evidence>
<protein>
    <recommendedName>
        <fullName evidence="2">Secretion system C-terminal sorting domain-containing protein</fullName>
    </recommendedName>
</protein>
<accession>A0A2W2AIM4</accession>
<keyword evidence="1" id="KW-0732">Signal</keyword>
<dbReference type="InterPro" id="IPR026444">
    <property type="entry name" value="Secre_tail"/>
</dbReference>
<dbReference type="EMBL" id="QKTW01000013">
    <property type="protein sequence ID" value="PZF73442.1"/>
    <property type="molecule type" value="Genomic_DNA"/>
</dbReference>
<dbReference type="NCBIfam" id="TIGR04183">
    <property type="entry name" value="Por_Secre_tail"/>
    <property type="match status" value="1"/>
</dbReference>
<evidence type="ECO:0000313" key="4">
    <source>
        <dbReference type="Proteomes" id="UP000248745"/>
    </source>
</evidence>
<name>A0A2W2AIM4_9BACT</name>
<keyword evidence="4" id="KW-1185">Reference proteome</keyword>
<sequence>MKKVAIVLALLAGAFTGGAQTAQFTMAKISPTTLQVFFRTTAAIGPVTTGISNVTFVLQIPQTFPNPDALWGAASNSTYLGSAAHQTVTSTANGNMWNTEFSYTSNPNISGTTFAANTDYLLATITLPSGVAPTDVLMTDWGNNQINNNTGAPLWATSIAIDGVDRTNNAAVFYQSASSLAPVNSGNVALQSTIAINPAPLGLTLLNFSGTLSNKTVFLKWQSANEKNTSYFDVLRSEDAREWNSVGKVAAAGTKTTTSDYALNDDIRSVISNSIYYRLRMVDLDGSYTYSNTLTFYPGKDNNDFVKVYPTAVSKGEDVTVAFSDSYIAGQVAVFNSVGQLITKSNVDNSGKITIGTTDLAAGMYFVKLMSAQSNTDIARFIIH</sequence>
<feature type="domain" description="Secretion system C-terminal sorting" evidence="2">
    <location>
        <begin position="318"/>
        <end position="383"/>
    </location>
</feature>
<evidence type="ECO:0000259" key="2">
    <source>
        <dbReference type="Pfam" id="PF18962"/>
    </source>
</evidence>
<dbReference type="Gene3D" id="2.60.40.10">
    <property type="entry name" value="Immunoglobulins"/>
    <property type="match status" value="1"/>
</dbReference>
<proteinExistence type="predicted"/>
<dbReference type="RefSeq" id="WP_110998505.1">
    <property type="nucleotide sequence ID" value="NZ_QKTW01000013.1"/>
</dbReference>
<gene>
    <name evidence="3" type="ORF">DN068_08615</name>
</gene>
<evidence type="ECO:0000313" key="3">
    <source>
        <dbReference type="EMBL" id="PZF73442.1"/>
    </source>
</evidence>
<comment type="caution">
    <text evidence="3">The sequence shown here is derived from an EMBL/GenBank/DDBJ whole genome shotgun (WGS) entry which is preliminary data.</text>
</comment>
<dbReference type="OrthoDB" id="1443240at2"/>
<feature type="chain" id="PRO_5016078053" description="Secretion system C-terminal sorting domain-containing protein" evidence="1">
    <location>
        <begin position="20"/>
        <end position="384"/>
    </location>
</feature>
<dbReference type="Proteomes" id="UP000248745">
    <property type="component" value="Unassembled WGS sequence"/>
</dbReference>
<organism evidence="3 4">
    <name type="scientific">Taibaiella soli</name>
    <dbReference type="NCBI Taxonomy" id="1649169"/>
    <lineage>
        <taxon>Bacteria</taxon>
        <taxon>Pseudomonadati</taxon>
        <taxon>Bacteroidota</taxon>
        <taxon>Chitinophagia</taxon>
        <taxon>Chitinophagales</taxon>
        <taxon>Chitinophagaceae</taxon>
        <taxon>Taibaiella</taxon>
    </lineage>
</organism>